<evidence type="ECO:0000256" key="3">
    <source>
        <dbReference type="ARBA" id="ARBA00022617"/>
    </source>
</evidence>
<sequence length="86" mass="9782">FRAEEREKRDPYCYQPFGSGPRNCVGMRFALTEVKLCLAYVIGNFKIKKSPKTQVPLKFLSGQAGLLQPKDIHVSMIPRDDNPIVK</sequence>
<dbReference type="PANTHER" id="PTHR24302">
    <property type="entry name" value="CYTOCHROME P450 FAMILY 3"/>
    <property type="match status" value="1"/>
</dbReference>
<gene>
    <name evidence="11" type="ORF">AVEN_195232_1</name>
</gene>
<dbReference type="Pfam" id="PF00067">
    <property type="entry name" value="p450"/>
    <property type="match status" value="1"/>
</dbReference>
<evidence type="ECO:0000256" key="5">
    <source>
        <dbReference type="ARBA" id="ARBA00023002"/>
    </source>
</evidence>
<comment type="similarity">
    <text evidence="2 10">Belongs to the cytochrome P450 family.</text>
</comment>
<dbReference type="GO" id="GO:0005789">
    <property type="term" value="C:endoplasmic reticulum membrane"/>
    <property type="evidence" value="ECO:0007669"/>
    <property type="project" value="UniProtKB-SubCell"/>
</dbReference>
<evidence type="ECO:0000256" key="6">
    <source>
        <dbReference type="ARBA" id="ARBA00023004"/>
    </source>
</evidence>
<evidence type="ECO:0000256" key="10">
    <source>
        <dbReference type="RuleBase" id="RU000461"/>
    </source>
</evidence>
<dbReference type="InterPro" id="IPR001128">
    <property type="entry name" value="Cyt_P450"/>
</dbReference>
<accession>A0A4Y2QYX9</accession>
<dbReference type="InterPro" id="IPR050705">
    <property type="entry name" value="Cytochrome_P450_3A"/>
</dbReference>
<evidence type="ECO:0000256" key="9">
    <source>
        <dbReference type="PIRSR" id="PIRSR602403-1"/>
    </source>
</evidence>
<organism evidence="11 12">
    <name type="scientific">Araneus ventricosus</name>
    <name type="common">Orbweaver spider</name>
    <name type="synonym">Epeira ventricosa</name>
    <dbReference type="NCBI Taxonomy" id="182803"/>
    <lineage>
        <taxon>Eukaryota</taxon>
        <taxon>Metazoa</taxon>
        <taxon>Ecdysozoa</taxon>
        <taxon>Arthropoda</taxon>
        <taxon>Chelicerata</taxon>
        <taxon>Arachnida</taxon>
        <taxon>Araneae</taxon>
        <taxon>Araneomorphae</taxon>
        <taxon>Entelegynae</taxon>
        <taxon>Araneoidea</taxon>
        <taxon>Araneidae</taxon>
        <taxon>Araneus</taxon>
    </lineage>
</organism>
<dbReference type="PRINTS" id="PR00465">
    <property type="entry name" value="EP450IV"/>
</dbReference>
<dbReference type="Gene3D" id="1.10.630.10">
    <property type="entry name" value="Cytochrome P450"/>
    <property type="match status" value="1"/>
</dbReference>
<dbReference type="PANTHER" id="PTHR24302:SF15">
    <property type="entry name" value="FATTY-ACID PEROXYGENASE"/>
    <property type="match status" value="1"/>
</dbReference>
<feature type="non-terminal residue" evidence="11">
    <location>
        <position position="1"/>
    </location>
</feature>
<keyword evidence="3 9" id="KW-0349">Heme</keyword>
<evidence type="ECO:0000256" key="2">
    <source>
        <dbReference type="ARBA" id="ARBA00010617"/>
    </source>
</evidence>
<dbReference type="EMBL" id="BGPR01015234">
    <property type="protein sequence ID" value="GBN68511.1"/>
    <property type="molecule type" value="Genomic_DNA"/>
</dbReference>
<evidence type="ECO:0000256" key="8">
    <source>
        <dbReference type="ARBA" id="ARBA00043906"/>
    </source>
</evidence>
<dbReference type="PROSITE" id="PS00086">
    <property type="entry name" value="CYTOCHROME_P450"/>
    <property type="match status" value="1"/>
</dbReference>
<feature type="binding site" description="axial binding residue" evidence="9">
    <location>
        <position position="24"/>
    </location>
    <ligand>
        <name>heme</name>
        <dbReference type="ChEBI" id="CHEBI:30413"/>
    </ligand>
    <ligandPart>
        <name>Fe</name>
        <dbReference type="ChEBI" id="CHEBI:18248"/>
    </ligandPart>
</feature>
<dbReference type="SUPFAM" id="SSF48264">
    <property type="entry name" value="Cytochrome P450"/>
    <property type="match status" value="1"/>
</dbReference>
<dbReference type="Proteomes" id="UP000499080">
    <property type="component" value="Unassembled WGS sequence"/>
</dbReference>
<dbReference type="InterPro" id="IPR017972">
    <property type="entry name" value="Cyt_P450_CS"/>
</dbReference>
<evidence type="ECO:0000313" key="12">
    <source>
        <dbReference type="Proteomes" id="UP000499080"/>
    </source>
</evidence>
<keyword evidence="12" id="KW-1185">Reference proteome</keyword>
<comment type="function">
    <text evidence="1">May be involved in the metabolism of insect hormones and in the breakdown of synthetic insecticides.</text>
</comment>
<dbReference type="InterPro" id="IPR036396">
    <property type="entry name" value="Cyt_P450_sf"/>
</dbReference>
<dbReference type="GO" id="GO:0008395">
    <property type="term" value="F:steroid hydroxylase activity"/>
    <property type="evidence" value="ECO:0007669"/>
    <property type="project" value="TreeGrafter"/>
</dbReference>
<dbReference type="AlphaFoldDB" id="A0A4Y2QYX9"/>
<name>A0A4Y2QYX9_ARAVE</name>
<keyword evidence="4 9" id="KW-0479">Metal-binding</keyword>
<evidence type="ECO:0000256" key="4">
    <source>
        <dbReference type="ARBA" id="ARBA00022723"/>
    </source>
</evidence>
<proteinExistence type="inferred from homology"/>
<keyword evidence="5 10" id="KW-0560">Oxidoreductase</keyword>
<evidence type="ECO:0000313" key="11">
    <source>
        <dbReference type="EMBL" id="GBN68511.1"/>
    </source>
</evidence>
<evidence type="ECO:0000256" key="7">
    <source>
        <dbReference type="ARBA" id="ARBA00023033"/>
    </source>
</evidence>
<comment type="cofactor">
    <cofactor evidence="9">
        <name>heme</name>
        <dbReference type="ChEBI" id="CHEBI:30413"/>
    </cofactor>
</comment>
<comment type="function">
    <text evidence="8">Cytochromes P450 are a group of heme-thiolate monooxygenases. They oxidize a variety of structurally unrelated compounds, including steroids, fatty acids, and xenobiotics.</text>
</comment>
<keyword evidence="6 9" id="KW-0408">Iron</keyword>
<dbReference type="GO" id="GO:0005506">
    <property type="term" value="F:iron ion binding"/>
    <property type="evidence" value="ECO:0007669"/>
    <property type="project" value="InterPro"/>
</dbReference>
<protein>
    <submittedName>
        <fullName evidence="11">Uncharacterized protein</fullName>
    </submittedName>
</protein>
<evidence type="ECO:0000256" key="1">
    <source>
        <dbReference type="ARBA" id="ARBA00003690"/>
    </source>
</evidence>
<reference evidence="11 12" key="1">
    <citation type="journal article" date="2019" name="Sci. Rep.">
        <title>Orb-weaving spider Araneus ventricosus genome elucidates the spidroin gene catalogue.</title>
        <authorList>
            <person name="Kono N."/>
            <person name="Nakamura H."/>
            <person name="Ohtoshi R."/>
            <person name="Moran D.A.P."/>
            <person name="Shinohara A."/>
            <person name="Yoshida Y."/>
            <person name="Fujiwara M."/>
            <person name="Mori M."/>
            <person name="Tomita M."/>
            <person name="Arakawa K."/>
        </authorList>
    </citation>
    <scope>NUCLEOTIDE SEQUENCE [LARGE SCALE GENOMIC DNA]</scope>
</reference>
<dbReference type="OrthoDB" id="6428748at2759"/>
<dbReference type="GO" id="GO:0020037">
    <property type="term" value="F:heme binding"/>
    <property type="evidence" value="ECO:0007669"/>
    <property type="project" value="InterPro"/>
</dbReference>
<dbReference type="InterPro" id="IPR002403">
    <property type="entry name" value="Cyt_P450_E_grp-IV"/>
</dbReference>
<comment type="caution">
    <text evidence="11">The sequence shown here is derived from an EMBL/GenBank/DDBJ whole genome shotgun (WGS) entry which is preliminary data.</text>
</comment>
<dbReference type="GO" id="GO:0016705">
    <property type="term" value="F:oxidoreductase activity, acting on paired donors, with incorporation or reduction of molecular oxygen"/>
    <property type="evidence" value="ECO:0007669"/>
    <property type="project" value="InterPro"/>
</dbReference>
<keyword evidence="7 10" id="KW-0503">Monooxygenase</keyword>